<feature type="domain" description="K Homology" evidence="2">
    <location>
        <begin position="147"/>
        <end position="236"/>
    </location>
</feature>
<protein>
    <recommendedName>
        <fullName evidence="2">K Homology domain-containing protein</fullName>
    </recommendedName>
</protein>
<dbReference type="InterPro" id="IPR004088">
    <property type="entry name" value="KH_dom_type_1"/>
</dbReference>
<evidence type="ECO:0000313" key="3">
    <source>
        <dbReference type="EMBL" id="CAF1053254.1"/>
    </source>
</evidence>
<dbReference type="CDD" id="cd00105">
    <property type="entry name" value="KH-I"/>
    <property type="match status" value="1"/>
</dbReference>
<gene>
    <name evidence="3" type="ORF">IZO911_LOCUS20454</name>
    <name evidence="4" type="ORF">KXQ929_LOCUS40646</name>
</gene>
<dbReference type="SUPFAM" id="SSF54791">
    <property type="entry name" value="Eukaryotic type KH-domain (KH-domain type I)"/>
    <property type="match status" value="1"/>
</dbReference>
<dbReference type="InterPro" id="IPR004087">
    <property type="entry name" value="KH_dom"/>
</dbReference>
<keyword evidence="1" id="KW-0694">RNA-binding</keyword>
<sequence>MSCSSICLFHDRQYSSNVQCILNLLRKYILNTKCDLNMIAKKSLCTCKLAEESMIIIDEQLVDQQNEFEKLKTDLTRSPQCLENIDYLIQSKIMIHGDNKISIYKLLKLICDISDKNKFCTLMQKHCKVQSTKRLLSKDKKREINPIHRRIELSFPSNKIGRLLGRHGNIHKSITSRTKTRIHFDNVPYSISSRTKSTDFNLDLFQSTSSTVTAMISGRTTEAVNTAAEALIELDKVMQEKNAGAH</sequence>
<dbReference type="GO" id="GO:0003723">
    <property type="term" value="F:RNA binding"/>
    <property type="evidence" value="ECO:0007669"/>
    <property type="project" value="UniProtKB-UniRule"/>
</dbReference>
<dbReference type="AlphaFoldDB" id="A0A814KM97"/>
<accession>A0A814KM97</accession>
<name>A0A814KM97_9BILA</name>
<dbReference type="EMBL" id="CAJNOE010000212">
    <property type="protein sequence ID" value="CAF1053254.1"/>
    <property type="molecule type" value="Genomic_DNA"/>
</dbReference>
<dbReference type="InterPro" id="IPR036612">
    <property type="entry name" value="KH_dom_type_1_sf"/>
</dbReference>
<evidence type="ECO:0000256" key="1">
    <source>
        <dbReference type="PROSITE-ProRule" id="PRU00117"/>
    </source>
</evidence>
<dbReference type="SMART" id="SM00322">
    <property type="entry name" value="KH"/>
    <property type="match status" value="1"/>
</dbReference>
<comment type="caution">
    <text evidence="3">The sequence shown here is derived from an EMBL/GenBank/DDBJ whole genome shotgun (WGS) entry which is preliminary data.</text>
</comment>
<dbReference type="EMBL" id="CAJOBB010008570">
    <property type="protein sequence ID" value="CAF4210921.1"/>
    <property type="molecule type" value="Genomic_DNA"/>
</dbReference>
<dbReference type="Proteomes" id="UP000663868">
    <property type="component" value="Unassembled WGS sequence"/>
</dbReference>
<proteinExistence type="predicted"/>
<evidence type="ECO:0000313" key="5">
    <source>
        <dbReference type="Proteomes" id="UP000663860"/>
    </source>
</evidence>
<dbReference type="PROSITE" id="PS50084">
    <property type="entry name" value="KH_TYPE_1"/>
    <property type="match status" value="1"/>
</dbReference>
<dbReference type="Proteomes" id="UP000663860">
    <property type="component" value="Unassembled WGS sequence"/>
</dbReference>
<dbReference type="Gene3D" id="3.30.1370.10">
    <property type="entry name" value="K Homology domain, type 1"/>
    <property type="match status" value="1"/>
</dbReference>
<evidence type="ECO:0000259" key="2">
    <source>
        <dbReference type="SMART" id="SM00322"/>
    </source>
</evidence>
<organism evidence="3 5">
    <name type="scientific">Adineta steineri</name>
    <dbReference type="NCBI Taxonomy" id="433720"/>
    <lineage>
        <taxon>Eukaryota</taxon>
        <taxon>Metazoa</taxon>
        <taxon>Spiralia</taxon>
        <taxon>Gnathifera</taxon>
        <taxon>Rotifera</taxon>
        <taxon>Eurotatoria</taxon>
        <taxon>Bdelloidea</taxon>
        <taxon>Adinetida</taxon>
        <taxon>Adinetidae</taxon>
        <taxon>Adineta</taxon>
    </lineage>
</organism>
<reference evidence="3" key="1">
    <citation type="submission" date="2021-02" db="EMBL/GenBank/DDBJ databases">
        <authorList>
            <person name="Nowell W R."/>
        </authorList>
    </citation>
    <scope>NUCLEOTIDE SEQUENCE</scope>
</reference>
<dbReference type="Pfam" id="PF00013">
    <property type="entry name" value="KH_1"/>
    <property type="match status" value="1"/>
</dbReference>
<evidence type="ECO:0000313" key="4">
    <source>
        <dbReference type="EMBL" id="CAF4210921.1"/>
    </source>
</evidence>